<dbReference type="STRING" id="1104324.P186_1194"/>
<gene>
    <name evidence="2" type="ORF">P186_1194</name>
</gene>
<keyword evidence="1" id="KW-0472">Membrane</keyword>
<dbReference type="EMBL" id="CP003098">
    <property type="protein sequence ID" value="AET32625.1"/>
    <property type="molecule type" value="Genomic_DNA"/>
</dbReference>
<evidence type="ECO:0000256" key="1">
    <source>
        <dbReference type="SAM" id="Phobius"/>
    </source>
</evidence>
<dbReference type="Proteomes" id="UP000005867">
    <property type="component" value="Chromosome"/>
</dbReference>
<organism evidence="2 3">
    <name type="scientific">Pyrobaculum ferrireducens</name>
    <dbReference type="NCBI Taxonomy" id="1104324"/>
    <lineage>
        <taxon>Archaea</taxon>
        <taxon>Thermoproteota</taxon>
        <taxon>Thermoprotei</taxon>
        <taxon>Thermoproteales</taxon>
        <taxon>Thermoproteaceae</taxon>
        <taxon>Pyrobaculum</taxon>
    </lineage>
</organism>
<keyword evidence="1" id="KW-1133">Transmembrane helix</keyword>
<dbReference type="GeneID" id="11595447"/>
<dbReference type="AlphaFoldDB" id="G7VCT6"/>
<accession>G7VCT6</accession>
<sequence length="251" mass="28203">MWSTAYGFIALALVAAVVLYTALHTTQMKPLNAATDLYAAKRNATDYFFTDSLGVYRRNAGVSYYVLVNLTTTRGEVFTVGVPVAYKLQGEAKYYIYTAVLNVTRCSLYAAKAYGEPGVLYEIDVKYPLNPAPWFEVYAVAPTAWNWTDYLYQTYRQSRPILSAVDRWNSVNVVKLSWLFGLDKAEWAYVTNGTYSRLYVLTTRSAVGVVVVDYPTTVFLGCKNLTSYLSIPRQGGERTNDTPTPQWPGIQ</sequence>
<proteinExistence type="predicted"/>
<dbReference type="OrthoDB" id="29253at2157"/>
<keyword evidence="3" id="KW-1185">Reference proteome</keyword>
<reference evidence="2 3" key="1">
    <citation type="journal article" date="2012" name="J. Bacteriol.">
        <title>Complete genome sequence of strain 1860, a crenarchaeon of the genus pyrobaculum able to grow with various electron acceptors.</title>
        <authorList>
            <person name="Mardanov A.V."/>
            <person name="Gumerov V.M."/>
            <person name="Slobodkina G.B."/>
            <person name="Beletsky A.V."/>
            <person name="Bonch-Osmolovskaya E.A."/>
            <person name="Ravin N.V."/>
            <person name="Skryabin K.G."/>
        </authorList>
    </citation>
    <scope>NUCLEOTIDE SEQUENCE [LARGE SCALE GENOMIC DNA]</scope>
    <source>
        <strain evidence="2 3">1860</strain>
    </source>
</reference>
<dbReference type="BioCyc" id="PSP1104324:GJSN-1164-MONOMER"/>
<name>G7VCT6_9CREN</name>
<keyword evidence="1" id="KW-0812">Transmembrane</keyword>
<dbReference type="KEGG" id="pyr:P186_1194"/>
<dbReference type="eggNOG" id="arCOG05615">
    <property type="taxonomic scope" value="Archaea"/>
</dbReference>
<dbReference type="HOGENOM" id="CLU_1060145_0_0_2"/>
<protein>
    <submittedName>
        <fullName evidence="2">Uncharacterized protein</fullName>
    </submittedName>
</protein>
<feature type="transmembrane region" description="Helical" evidence="1">
    <location>
        <begin position="6"/>
        <end position="23"/>
    </location>
</feature>
<evidence type="ECO:0000313" key="2">
    <source>
        <dbReference type="EMBL" id="AET32625.1"/>
    </source>
</evidence>
<evidence type="ECO:0000313" key="3">
    <source>
        <dbReference type="Proteomes" id="UP000005867"/>
    </source>
</evidence>
<dbReference type="RefSeq" id="WP_014288453.1">
    <property type="nucleotide sequence ID" value="NC_016645.1"/>
</dbReference>